<sequence length="77" mass="9332">MLKTKTDEKTGRKNLYLELSKNIRLNIKKSLKKRKRHQKKLRDKYMVGVVLGLHRLFFICKSSIKENIFMKKVYFMV</sequence>
<reference evidence="1 2" key="1">
    <citation type="journal article" date="2015" name="Genome Announc.">
        <title>Complete Genome Sequence of the Campylobacter ureolyticus Clinical Isolate RIGS 9880.</title>
        <authorList>
            <person name="Miller W.G."/>
            <person name="Yee E."/>
            <person name="On S.L."/>
            <person name="Andersen L.P."/>
            <person name="Bono J.L."/>
        </authorList>
    </citation>
    <scope>NUCLEOTIDE SEQUENCE [LARGE SCALE GENOMIC DNA]</scope>
    <source>
        <strain evidence="1 2">RIGS 9880</strain>
    </source>
</reference>
<evidence type="ECO:0000313" key="1">
    <source>
        <dbReference type="EMBL" id="AKT90707.1"/>
    </source>
</evidence>
<proteinExistence type="predicted"/>
<dbReference type="KEGG" id="cure:CUREO_0851"/>
<evidence type="ECO:0000313" key="2">
    <source>
        <dbReference type="Proteomes" id="UP000063971"/>
    </source>
</evidence>
<dbReference type="Proteomes" id="UP000063971">
    <property type="component" value="Chromosome"/>
</dbReference>
<dbReference type="EMBL" id="CP012195">
    <property type="protein sequence ID" value="AKT90707.1"/>
    <property type="molecule type" value="Genomic_DNA"/>
</dbReference>
<gene>
    <name evidence="1" type="ORF">CUREO_0851</name>
</gene>
<organism evidence="1 2">
    <name type="scientific">Campylobacter ureolyticus RIGS 9880</name>
    <dbReference type="NCBI Taxonomy" id="1032069"/>
    <lineage>
        <taxon>Bacteria</taxon>
        <taxon>Pseudomonadati</taxon>
        <taxon>Campylobacterota</taxon>
        <taxon>Epsilonproteobacteria</taxon>
        <taxon>Campylobacterales</taxon>
        <taxon>Campylobacteraceae</taxon>
        <taxon>Campylobacter</taxon>
    </lineage>
</organism>
<name>A0AAU8U8M5_9BACT</name>
<protein>
    <submittedName>
        <fullName evidence="1">Uncharacterized protein</fullName>
    </submittedName>
</protein>
<dbReference type="AlphaFoldDB" id="A0AAU8U8M5"/>
<accession>A0AAU8U8M5</accession>